<evidence type="ECO:0000313" key="1">
    <source>
        <dbReference type="EMBL" id="EUC40375.1"/>
    </source>
</evidence>
<dbReference type="OrthoDB" id="3670100at2759"/>
<dbReference type="EMBL" id="KI964170">
    <property type="protein sequence ID" value="EUC40375.1"/>
    <property type="molecule type" value="Genomic_DNA"/>
</dbReference>
<evidence type="ECO:0000313" key="2">
    <source>
        <dbReference type="Proteomes" id="UP000054032"/>
    </source>
</evidence>
<organism evidence="1 2">
    <name type="scientific">Bipolaris oryzae ATCC 44560</name>
    <dbReference type="NCBI Taxonomy" id="930090"/>
    <lineage>
        <taxon>Eukaryota</taxon>
        <taxon>Fungi</taxon>
        <taxon>Dikarya</taxon>
        <taxon>Ascomycota</taxon>
        <taxon>Pezizomycotina</taxon>
        <taxon>Dothideomycetes</taxon>
        <taxon>Pleosporomycetidae</taxon>
        <taxon>Pleosporales</taxon>
        <taxon>Pleosporineae</taxon>
        <taxon>Pleosporaceae</taxon>
        <taxon>Bipolaris</taxon>
    </lineage>
</organism>
<proteinExistence type="predicted"/>
<dbReference type="GeneID" id="19124028"/>
<keyword evidence="2" id="KW-1185">Reference proteome</keyword>
<name>W6YRW7_COCMI</name>
<dbReference type="Proteomes" id="UP000054032">
    <property type="component" value="Unassembled WGS sequence"/>
</dbReference>
<dbReference type="KEGG" id="bor:COCMIDRAFT_41274"/>
<protein>
    <submittedName>
        <fullName evidence="1">Uncharacterized protein</fullName>
    </submittedName>
</protein>
<accession>W6YRW7</accession>
<dbReference type="AlphaFoldDB" id="W6YRW7"/>
<reference evidence="1 2" key="1">
    <citation type="journal article" date="2013" name="PLoS Genet.">
        <title>Comparative genome structure, secondary metabolite, and effector coding capacity across Cochliobolus pathogens.</title>
        <authorList>
            <person name="Condon B.J."/>
            <person name="Leng Y."/>
            <person name="Wu D."/>
            <person name="Bushley K.E."/>
            <person name="Ohm R.A."/>
            <person name="Otillar R."/>
            <person name="Martin J."/>
            <person name="Schackwitz W."/>
            <person name="Grimwood J."/>
            <person name="MohdZainudin N."/>
            <person name="Xue C."/>
            <person name="Wang R."/>
            <person name="Manning V.A."/>
            <person name="Dhillon B."/>
            <person name="Tu Z.J."/>
            <person name="Steffenson B.J."/>
            <person name="Salamov A."/>
            <person name="Sun H."/>
            <person name="Lowry S."/>
            <person name="LaButti K."/>
            <person name="Han J."/>
            <person name="Copeland A."/>
            <person name="Lindquist E."/>
            <person name="Barry K."/>
            <person name="Schmutz J."/>
            <person name="Baker S.E."/>
            <person name="Ciuffetti L.M."/>
            <person name="Grigoriev I.V."/>
            <person name="Zhong S."/>
            <person name="Turgeon B.G."/>
        </authorList>
    </citation>
    <scope>NUCLEOTIDE SEQUENCE [LARGE SCALE GENOMIC DNA]</scope>
    <source>
        <strain evidence="1 2">ATCC 44560</strain>
    </source>
</reference>
<dbReference type="HOGENOM" id="CLU_1396071_0_0_1"/>
<sequence length="195" mass="21510">MTKTIEDAYSNYSLVEESSNNALKERIIQKARYLLPQYMEPVPLDFAVHNYESLMRTSYDAGTGIGLTNVVLQAFTDAKKSLRGGIDSKIDIVVVKGTVLQAHVDLLLEANIGVHNTIHASKKRKRLQSLDSRGICFAILPNTGDGSTWRRLSYRSNSNTSICNCVDLPTGISPHIVTGESVRRMLLGSVDLTAR</sequence>
<gene>
    <name evidence="1" type="ORF">COCMIDRAFT_41274</name>
</gene>
<dbReference type="RefSeq" id="XP_007693098.1">
    <property type="nucleotide sequence ID" value="XM_007694908.1"/>
</dbReference>